<comment type="caution">
    <text evidence="1">The sequence shown here is derived from an EMBL/GenBank/DDBJ whole genome shotgun (WGS) entry which is preliminary data.</text>
</comment>
<reference evidence="1" key="1">
    <citation type="journal article" date="2021" name="PeerJ">
        <title>Extensive microbial diversity within the chicken gut microbiome revealed by metagenomics and culture.</title>
        <authorList>
            <person name="Gilroy R."/>
            <person name="Ravi A."/>
            <person name="Getino M."/>
            <person name="Pursley I."/>
            <person name="Horton D.L."/>
            <person name="Alikhan N.F."/>
            <person name="Baker D."/>
            <person name="Gharbi K."/>
            <person name="Hall N."/>
            <person name="Watson M."/>
            <person name="Adriaenssens E.M."/>
            <person name="Foster-Nyarko E."/>
            <person name="Jarju S."/>
            <person name="Secka A."/>
            <person name="Antonio M."/>
            <person name="Oren A."/>
            <person name="Chaudhuri R.R."/>
            <person name="La Ragione R."/>
            <person name="Hildebrand F."/>
            <person name="Pallen M.J."/>
        </authorList>
    </citation>
    <scope>NUCLEOTIDE SEQUENCE</scope>
    <source>
        <strain evidence="1">CHK186-16707</strain>
    </source>
</reference>
<gene>
    <name evidence="1" type="ORF">H9962_07035</name>
</gene>
<reference evidence="1" key="2">
    <citation type="submission" date="2021-04" db="EMBL/GenBank/DDBJ databases">
        <authorList>
            <person name="Gilroy R."/>
        </authorList>
    </citation>
    <scope>NUCLEOTIDE SEQUENCE</scope>
    <source>
        <strain evidence="1">CHK186-16707</strain>
    </source>
</reference>
<name>A0A9D2KMI3_9BACT</name>
<dbReference type="InterPro" id="IPR021505">
    <property type="entry name" value="Phage_B3_Orf6"/>
</dbReference>
<dbReference type="Pfam" id="PF11363">
    <property type="entry name" value="DUF3164"/>
    <property type="match status" value="1"/>
</dbReference>
<evidence type="ECO:0000313" key="1">
    <source>
        <dbReference type="EMBL" id="HJA08927.1"/>
    </source>
</evidence>
<protein>
    <submittedName>
        <fullName evidence="1">DUF3164 family protein</fullName>
    </submittedName>
</protein>
<accession>A0A9D2KMI3</accession>
<sequence length="205" mass="22905">MTQTKTIPDGYLEDAQGRLVPVGSIRPIDLARDELVHEKIAKIKEMQQALLALKYELLDDIEAFVSMSAERYGVTLGGQKGNISLTSYDGKYTIKRQVSENLVFDEGLQAAKAMIDECLREWTQDSSDNIRALVDFAFQVDKQGCLNTARILSLRRVDIKDDKWRKAMDAISDSLQVSGSVAYVRAYERDGHGKNQAISLDMAAL</sequence>
<evidence type="ECO:0000313" key="2">
    <source>
        <dbReference type="Proteomes" id="UP000824225"/>
    </source>
</evidence>
<organism evidence="1 2">
    <name type="scientific">Candidatus Mailhella merdigallinarum</name>
    <dbReference type="NCBI Taxonomy" id="2838658"/>
    <lineage>
        <taxon>Bacteria</taxon>
        <taxon>Pseudomonadati</taxon>
        <taxon>Thermodesulfobacteriota</taxon>
        <taxon>Desulfovibrionia</taxon>
        <taxon>Desulfovibrionales</taxon>
        <taxon>Desulfovibrionaceae</taxon>
        <taxon>Mailhella</taxon>
    </lineage>
</organism>
<dbReference type="Proteomes" id="UP000824225">
    <property type="component" value="Unassembled WGS sequence"/>
</dbReference>
<proteinExistence type="predicted"/>
<dbReference type="EMBL" id="DXAN01000023">
    <property type="protein sequence ID" value="HJA08927.1"/>
    <property type="molecule type" value="Genomic_DNA"/>
</dbReference>
<dbReference type="AlphaFoldDB" id="A0A9D2KMI3"/>